<sequence>MANINASDDSKKKRIRRAHKKSRFGCQSCKHLRIKCNEARPTCDNCVKREKECIYMPFTVATNPNGSTGTVSSLTTHNSKNKGTNIVIPGDWQAQAQQYQEQQYEQLQQFHRPFSQPNYFEYSISLPQQGQHSSLPQQYQLPDLSNPTFLYQLPPTLTTDIDAINLNWLKKEQELIKHFTKNINQMIGIYERTKPIYTDYLFTLIPRFEFLKFAVISIASLHVDYIANPADFHASELSMRLFNLALSKTSAACNEITEDNFEALFFATSFIMISSYRLTNHIPMYSNGPEQVDILSLSKGPVFILMSMKEHIINSPLITEFAHNAYAFERQVETKMCDNLLQVCSILSDDGELEQDLKSLLDVLRTGPASPPADEAVCMDKRSLARSRGGSNASFSSMESSSSTNSLAKGNPFLTKESIMYLKMNPMDQNYIPEPGSTCNTTQASPEDFYDGLESPIESEAEYDNEDDNTRNSNSKASTQQTSNIHKVSSTYSDFSSNSKADTAASTTTTGSPSKTTPIDHKKQKPPTMDFGARKRQYMAQQMKSQSKSSLNNNDSIKEDSLPLSNNHDGFAEALTILRITARKVVSIGNFSRIHVWSMLLNREFLTLLRVKRHPFALIMLCYYLCMMIFDDFKFWLQDRLFKEIREILYSNAIPAEWTPLLDWPKMVLEMAEKCAQGGTNKSLGLEMFQKMINYPV</sequence>
<dbReference type="CDD" id="cd00067">
    <property type="entry name" value="GAL4"/>
    <property type="match status" value="1"/>
</dbReference>
<evidence type="ECO:0000256" key="1">
    <source>
        <dbReference type="SAM" id="MobiDB-lite"/>
    </source>
</evidence>
<dbReference type="Proteomes" id="UP000242525">
    <property type="component" value="Unassembled WGS sequence"/>
</dbReference>
<accession>A0A0J9XLF2</accession>
<dbReference type="Pfam" id="PF00172">
    <property type="entry name" value="Zn_clus"/>
    <property type="match status" value="1"/>
</dbReference>
<evidence type="ECO:0000313" key="5">
    <source>
        <dbReference type="Proteomes" id="UP000242525"/>
    </source>
</evidence>
<feature type="compositionally biased region" description="Acidic residues" evidence="1">
    <location>
        <begin position="457"/>
        <end position="467"/>
    </location>
</feature>
<dbReference type="InterPro" id="IPR036864">
    <property type="entry name" value="Zn2-C6_fun-type_DNA-bd_sf"/>
</dbReference>
<dbReference type="SUPFAM" id="SSF57701">
    <property type="entry name" value="Zn2/Cys6 DNA-binding domain"/>
    <property type="match status" value="1"/>
</dbReference>
<feature type="region of interest" description="Disordered" evidence="1">
    <location>
        <begin position="387"/>
        <end position="409"/>
    </location>
</feature>
<dbReference type="OrthoDB" id="3546279at2759"/>
<keyword evidence="2" id="KW-1133">Transmembrane helix</keyword>
<feature type="compositionally biased region" description="Polar residues" evidence="1">
    <location>
        <begin position="471"/>
        <end position="495"/>
    </location>
</feature>
<dbReference type="AlphaFoldDB" id="A0A0J9XLF2"/>
<dbReference type="PROSITE" id="PS50048">
    <property type="entry name" value="ZN2_CY6_FUNGAL_2"/>
    <property type="match status" value="1"/>
</dbReference>
<dbReference type="GO" id="GO:0000981">
    <property type="term" value="F:DNA-binding transcription factor activity, RNA polymerase II-specific"/>
    <property type="evidence" value="ECO:0007669"/>
    <property type="project" value="InterPro"/>
</dbReference>
<protein>
    <recommendedName>
        <fullName evidence="3">Zn(2)-C6 fungal-type domain-containing protein</fullName>
    </recommendedName>
</protein>
<dbReference type="GO" id="GO:0008270">
    <property type="term" value="F:zinc ion binding"/>
    <property type="evidence" value="ECO:0007669"/>
    <property type="project" value="InterPro"/>
</dbReference>
<organism evidence="4 5">
    <name type="scientific">Geotrichum candidum</name>
    <name type="common">Oospora lactis</name>
    <name type="synonym">Dipodascus geotrichum</name>
    <dbReference type="NCBI Taxonomy" id="1173061"/>
    <lineage>
        <taxon>Eukaryota</taxon>
        <taxon>Fungi</taxon>
        <taxon>Dikarya</taxon>
        <taxon>Ascomycota</taxon>
        <taxon>Saccharomycotina</taxon>
        <taxon>Dipodascomycetes</taxon>
        <taxon>Dipodascales</taxon>
        <taxon>Dipodascaceae</taxon>
        <taxon>Geotrichum</taxon>
    </lineage>
</organism>
<keyword evidence="2" id="KW-0812">Transmembrane</keyword>
<reference evidence="4" key="1">
    <citation type="submission" date="2014-03" db="EMBL/GenBank/DDBJ databases">
        <authorList>
            <person name="Casaregola S."/>
        </authorList>
    </citation>
    <scope>NUCLEOTIDE SEQUENCE [LARGE SCALE GENOMIC DNA]</scope>
    <source>
        <strain evidence="4">CLIB 918</strain>
    </source>
</reference>
<dbReference type="PANTHER" id="PTHR47657:SF7">
    <property type="entry name" value="STEROL REGULATORY ELEMENT-BINDING PROTEIN ECM22"/>
    <property type="match status" value="1"/>
</dbReference>
<proteinExistence type="predicted"/>
<dbReference type="SMART" id="SM00066">
    <property type="entry name" value="GAL4"/>
    <property type="match status" value="1"/>
</dbReference>
<dbReference type="Gene3D" id="4.10.240.10">
    <property type="entry name" value="Zn(2)-C6 fungal-type DNA-binding domain"/>
    <property type="match status" value="1"/>
</dbReference>
<dbReference type="EMBL" id="CCBN010000028">
    <property type="protein sequence ID" value="CDO58065.1"/>
    <property type="molecule type" value="Genomic_DNA"/>
</dbReference>
<evidence type="ECO:0000259" key="3">
    <source>
        <dbReference type="PROSITE" id="PS50048"/>
    </source>
</evidence>
<dbReference type="STRING" id="1173061.A0A0J9XLF2"/>
<keyword evidence="5" id="KW-1185">Reference proteome</keyword>
<evidence type="ECO:0000313" key="4">
    <source>
        <dbReference type="EMBL" id="CDO58065.1"/>
    </source>
</evidence>
<feature type="region of interest" description="Disordered" evidence="1">
    <location>
        <begin position="431"/>
        <end position="529"/>
    </location>
</feature>
<keyword evidence="2" id="KW-0472">Membrane</keyword>
<comment type="caution">
    <text evidence="4">The sequence shown here is derived from an EMBL/GenBank/DDBJ whole genome shotgun (WGS) entry which is preliminary data.</text>
</comment>
<feature type="compositionally biased region" description="Low complexity" evidence="1">
    <location>
        <begin position="496"/>
        <end position="517"/>
    </location>
</feature>
<feature type="compositionally biased region" description="Low complexity" evidence="1">
    <location>
        <begin position="391"/>
        <end position="406"/>
    </location>
</feature>
<dbReference type="PANTHER" id="PTHR47657">
    <property type="entry name" value="STEROL REGULATORY ELEMENT-BINDING PROTEIN ECM22"/>
    <property type="match status" value="1"/>
</dbReference>
<dbReference type="InterPro" id="IPR052400">
    <property type="entry name" value="Zn2-C6_fungal_TF"/>
</dbReference>
<feature type="transmembrane region" description="Helical" evidence="2">
    <location>
        <begin position="616"/>
        <end position="637"/>
    </location>
</feature>
<dbReference type="PROSITE" id="PS00463">
    <property type="entry name" value="ZN2_CY6_FUNGAL_1"/>
    <property type="match status" value="1"/>
</dbReference>
<dbReference type="InterPro" id="IPR001138">
    <property type="entry name" value="Zn2Cys6_DnaBD"/>
</dbReference>
<feature type="domain" description="Zn(2)-C6 fungal-type" evidence="3">
    <location>
        <begin position="25"/>
        <end position="55"/>
    </location>
</feature>
<gene>
    <name evidence="4" type="ORF">BN980_GECA32s02221g</name>
</gene>
<evidence type="ECO:0000256" key="2">
    <source>
        <dbReference type="SAM" id="Phobius"/>
    </source>
</evidence>
<name>A0A0J9XLF2_GEOCN</name>